<keyword evidence="1" id="KW-0472">Membrane</keyword>
<dbReference type="InterPro" id="IPR005133">
    <property type="entry name" value="PhaG_MnhG_YufB"/>
</dbReference>
<comment type="caution">
    <text evidence="2">The sequence shown here is derived from an EMBL/GenBank/DDBJ whole genome shotgun (WGS) entry which is preliminary data.</text>
</comment>
<dbReference type="PANTHER" id="PTHR34703">
    <property type="entry name" value="ANTIPORTER SUBUNIT MNHG2-RELATED"/>
    <property type="match status" value="1"/>
</dbReference>
<reference evidence="2 3" key="1">
    <citation type="submission" date="2024-09" db="EMBL/GenBank/DDBJ databases">
        <authorList>
            <person name="Sun Q."/>
            <person name="Mori K."/>
        </authorList>
    </citation>
    <scope>NUCLEOTIDE SEQUENCE [LARGE SCALE GENOMIC DNA]</scope>
    <source>
        <strain evidence="2 3">CCM 7650</strain>
    </source>
</reference>
<keyword evidence="1" id="KW-1133">Transmembrane helix</keyword>
<gene>
    <name evidence="2" type="primary">mnhG</name>
    <name evidence="2" type="ORF">ACFFIP_00235</name>
</gene>
<evidence type="ECO:0000313" key="2">
    <source>
        <dbReference type="EMBL" id="MFC0261090.1"/>
    </source>
</evidence>
<organism evidence="2 3">
    <name type="scientific">Fontibacter flavus</name>
    <dbReference type="NCBI Taxonomy" id="654838"/>
    <lineage>
        <taxon>Bacteria</taxon>
        <taxon>Pseudomonadati</taxon>
        <taxon>Bacteroidota</taxon>
        <taxon>Cytophagia</taxon>
        <taxon>Cytophagales</taxon>
        <taxon>Cyclobacteriaceae</taxon>
        <taxon>Fontibacter</taxon>
    </lineage>
</organism>
<evidence type="ECO:0000256" key="1">
    <source>
        <dbReference type="SAM" id="Phobius"/>
    </source>
</evidence>
<proteinExistence type="predicted"/>
<keyword evidence="1" id="KW-0812">Transmembrane</keyword>
<dbReference type="RefSeq" id="WP_382385546.1">
    <property type="nucleotide sequence ID" value="NZ_JBHLWI010000001.1"/>
</dbReference>
<keyword evidence="3" id="KW-1185">Reference proteome</keyword>
<dbReference type="Proteomes" id="UP001589797">
    <property type="component" value="Unassembled WGS sequence"/>
</dbReference>
<dbReference type="PANTHER" id="PTHR34703:SF1">
    <property type="entry name" value="ANTIPORTER SUBUNIT MNHG2-RELATED"/>
    <property type="match status" value="1"/>
</dbReference>
<accession>A0ABV6FP41</accession>
<name>A0ABV6FP41_9BACT</name>
<evidence type="ECO:0000313" key="3">
    <source>
        <dbReference type="Proteomes" id="UP001589797"/>
    </source>
</evidence>
<dbReference type="Pfam" id="PF03334">
    <property type="entry name" value="PhaG_MnhG_YufB"/>
    <property type="match status" value="1"/>
</dbReference>
<feature type="transmembrane region" description="Helical" evidence="1">
    <location>
        <begin position="59"/>
        <end position="78"/>
    </location>
</feature>
<sequence>MILSTIGGLFVLSTAIAMLRKPDVYLRINVTTKAATLGLGLILASAAIYFEDYSVTTRVIAIILFIFLTAPIGGHMLMRSAYFTKTPVWKGTKIDDLSGKYDPVTHELYSEDQNSPESNDKSDGIA</sequence>
<dbReference type="NCBIfam" id="TIGR01300">
    <property type="entry name" value="CPA3_mnhG_phaG"/>
    <property type="match status" value="1"/>
</dbReference>
<feature type="transmembrane region" description="Helical" evidence="1">
    <location>
        <begin position="33"/>
        <end position="50"/>
    </location>
</feature>
<dbReference type="EMBL" id="JBHLWI010000001">
    <property type="protein sequence ID" value="MFC0261090.1"/>
    <property type="molecule type" value="Genomic_DNA"/>
</dbReference>
<protein>
    <submittedName>
        <fullName evidence="2">Monovalent cation/H(+) antiporter subunit G</fullName>
    </submittedName>
</protein>